<feature type="region of interest" description="Disordered" evidence="1">
    <location>
        <begin position="1"/>
        <end position="27"/>
    </location>
</feature>
<dbReference type="EMBL" id="FOAZ01000020">
    <property type="protein sequence ID" value="SEM20237.1"/>
    <property type="molecule type" value="Genomic_DNA"/>
</dbReference>
<accession>A0A1H7WH65</accession>
<keyword evidence="3" id="KW-1185">Reference proteome</keyword>
<evidence type="ECO:0000313" key="3">
    <source>
        <dbReference type="Proteomes" id="UP000183015"/>
    </source>
</evidence>
<protein>
    <recommendedName>
        <fullName evidence="4">Ribbon-helix-helix protein, copG family</fullName>
    </recommendedName>
</protein>
<dbReference type="RefSeq" id="WP_143094626.1">
    <property type="nucleotide sequence ID" value="NZ_BBPN01000011.1"/>
</dbReference>
<dbReference type="eggNOG" id="ENOG50328UQ">
    <property type="taxonomic scope" value="Bacteria"/>
</dbReference>
<dbReference type="Proteomes" id="UP000183015">
    <property type="component" value="Unassembled WGS sequence"/>
</dbReference>
<evidence type="ECO:0008006" key="4">
    <source>
        <dbReference type="Google" id="ProtNLM"/>
    </source>
</evidence>
<evidence type="ECO:0000313" key="2">
    <source>
        <dbReference type="EMBL" id="SEM20237.1"/>
    </source>
</evidence>
<dbReference type="AlphaFoldDB" id="A0A1H7WH65"/>
<organism evidence="2 3">
    <name type="scientific">Streptacidiphilus jiangxiensis</name>
    <dbReference type="NCBI Taxonomy" id="235985"/>
    <lineage>
        <taxon>Bacteria</taxon>
        <taxon>Bacillati</taxon>
        <taxon>Actinomycetota</taxon>
        <taxon>Actinomycetes</taxon>
        <taxon>Kitasatosporales</taxon>
        <taxon>Streptomycetaceae</taxon>
        <taxon>Streptacidiphilus</taxon>
    </lineage>
</organism>
<reference evidence="3" key="1">
    <citation type="submission" date="2016-10" db="EMBL/GenBank/DDBJ databases">
        <authorList>
            <person name="Varghese N."/>
        </authorList>
    </citation>
    <scope>NUCLEOTIDE SEQUENCE [LARGE SCALE GENOMIC DNA]</scope>
    <source>
        <strain evidence="3">DSM 45096 / BCRC 16803 / CGMCC 4.1857 / CIP 109030 / JCM 12277 / KCTC 19219 / NBRC 100920 / 33214</strain>
    </source>
</reference>
<sequence length="191" mass="21037">MRKPIPRDTMGATEPSNPGGRPEIGPKIDVRLPVDTLRRLDARAEAADESRAVTLRTLIANGLEHPRTIAELAAERPLELVDEVVEGDQAHGVRPHGVRVHRSGRTFWLSSCPDGWILAHSPNTYRIAAFQGAALLAFQRLPINEVTPQRQSDEPAFPALIAAGRAILDDIGAQERLLSRNLDTMQWPPML</sequence>
<evidence type="ECO:0000256" key="1">
    <source>
        <dbReference type="SAM" id="MobiDB-lite"/>
    </source>
</evidence>
<gene>
    <name evidence="2" type="ORF">SAMN05414137_120128</name>
</gene>
<name>A0A1H7WH65_STRJI</name>
<proteinExistence type="predicted"/>
<dbReference type="OrthoDB" id="9961084at2"/>